<dbReference type="PANTHER" id="PTHR40700">
    <property type="entry name" value="HYPOTHETICAL MEMBRANE PROTEIN, CONSERVED, DUF63 FAMILY"/>
    <property type="match status" value="1"/>
</dbReference>
<dbReference type="InterPro" id="IPR002749">
    <property type="entry name" value="DUF63"/>
</dbReference>
<proteinExistence type="predicted"/>
<feature type="transmembrane region" description="Helical" evidence="1">
    <location>
        <begin position="12"/>
        <end position="31"/>
    </location>
</feature>
<feature type="transmembrane region" description="Helical" evidence="1">
    <location>
        <begin position="232"/>
        <end position="254"/>
    </location>
</feature>
<organism evidence="2 3">
    <name type="scientific">Halobium salinum</name>
    <dbReference type="NCBI Taxonomy" id="1364940"/>
    <lineage>
        <taxon>Archaea</taxon>
        <taxon>Methanobacteriati</taxon>
        <taxon>Methanobacteriota</taxon>
        <taxon>Stenosarchaea group</taxon>
        <taxon>Halobacteria</taxon>
        <taxon>Halobacteriales</taxon>
        <taxon>Haloferacaceae</taxon>
        <taxon>Halobium</taxon>
    </lineage>
</organism>
<feature type="transmembrane region" description="Helical" evidence="1">
    <location>
        <begin position="199"/>
        <end position="220"/>
    </location>
</feature>
<protein>
    <submittedName>
        <fullName evidence="2">DUF63 family protein</fullName>
    </submittedName>
</protein>
<keyword evidence="1" id="KW-0472">Membrane</keyword>
<feature type="transmembrane region" description="Helical" evidence="1">
    <location>
        <begin position="95"/>
        <end position="113"/>
    </location>
</feature>
<evidence type="ECO:0000256" key="1">
    <source>
        <dbReference type="SAM" id="Phobius"/>
    </source>
</evidence>
<dbReference type="RefSeq" id="WP_267624636.1">
    <property type="nucleotide sequence ID" value="NZ_JAODIW010000009.1"/>
</dbReference>
<name>A0ABD5PBR5_9EURY</name>
<accession>A0ABD5PBR5</accession>
<reference evidence="2 3" key="1">
    <citation type="journal article" date="2019" name="Int. J. Syst. Evol. Microbiol.">
        <title>The Global Catalogue of Microorganisms (GCM) 10K type strain sequencing project: providing services to taxonomists for standard genome sequencing and annotation.</title>
        <authorList>
            <consortium name="The Broad Institute Genomics Platform"/>
            <consortium name="The Broad Institute Genome Sequencing Center for Infectious Disease"/>
            <person name="Wu L."/>
            <person name="Ma J."/>
        </authorList>
    </citation>
    <scope>NUCLEOTIDE SEQUENCE [LARGE SCALE GENOMIC DNA]</scope>
    <source>
        <strain evidence="2 3">CGMCC 1.12553</strain>
    </source>
</reference>
<keyword evidence="1" id="KW-1133">Transmembrane helix</keyword>
<sequence>METRQREFDGFSAWVAAAVVAAVALAGGMVLRPRAVFDRFLWQDFVGPLQAEAFGAQCAILLQGGAFRAVGTEACATAVAEGRLVAAAGATPVSAVGYAAGLLFLLLGGALLLKRLRLVDGRRFFYAVLPFLVLAGALLAVRDATAALPRGPAGLLGYPAGLLLTTPAVYALAVVLPVVALAVGAALQRRGRVERYEHVSTTVAVGLFGLAVGGVGSLAYRTEGMGLHLQGVPALLVATTALAIVTWLAVARVFPGVVARIGSMGLVVLWAYLLHGLVVVVAADWAAELGFAAARPVDGLVRVVADVTATALPASVAAVTKLAWPFLLLQVAVALVVAASFERELVREDELALLLLVAVFGVALVPAVHGLLRLAIGI</sequence>
<dbReference type="Pfam" id="PF01889">
    <property type="entry name" value="DUF63"/>
    <property type="match status" value="1"/>
</dbReference>
<feature type="transmembrane region" description="Helical" evidence="1">
    <location>
        <begin position="322"/>
        <end position="341"/>
    </location>
</feature>
<keyword evidence="3" id="KW-1185">Reference proteome</keyword>
<feature type="transmembrane region" description="Helical" evidence="1">
    <location>
        <begin position="353"/>
        <end position="376"/>
    </location>
</feature>
<dbReference type="EMBL" id="JBHSDS010000005">
    <property type="protein sequence ID" value="MFC4357906.1"/>
    <property type="molecule type" value="Genomic_DNA"/>
</dbReference>
<comment type="caution">
    <text evidence="2">The sequence shown here is derived from an EMBL/GenBank/DDBJ whole genome shotgun (WGS) entry which is preliminary data.</text>
</comment>
<dbReference type="PANTHER" id="PTHR40700:SF1">
    <property type="entry name" value="DUF63 DOMAIN-CONTAINING PROTEIN"/>
    <property type="match status" value="1"/>
</dbReference>
<dbReference type="AlphaFoldDB" id="A0ABD5PBR5"/>
<evidence type="ECO:0000313" key="2">
    <source>
        <dbReference type="EMBL" id="MFC4357906.1"/>
    </source>
</evidence>
<feature type="transmembrane region" description="Helical" evidence="1">
    <location>
        <begin position="266"/>
        <end position="287"/>
    </location>
</feature>
<evidence type="ECO:0000313" key="3">
    <source>
        <dbReference type="Proteomes" id="UP001595921"/>
    </source>
</evidence>
<dbReference type="Proteomes" id="UP001595921">
    <property type="component" value="Unassembled WGS sequence"/>
</dbReference>
<keyword evidence="1" id="KW-0812">Transmembrane</keyword>
<feature type="transmembrane region" description="Helical" evidence="1">
    <location>
        <begin position="168"/>
        <end position="187"/>
    </location>
</feature>
<feature type="transmembrane region" description="Helical" evidence="1">
    <location>
        <begin position="125"/>
        <end position="148"/>
    </location>
</feature>
<gene>
    <name evidence="2" type="ORF">ACFO0N_08080</name>
</gene>